<reference evidence="1 2" key="1">
    <citation type="journal article" date="2018" name="Sci. Rep.">
        <title>Genome sequence of the cauliflower mushroom Sparassis crispa (Hanabiratake) and its association with beneficial usage.</title>
        <authorList>
            <person name="Kiyama R."/>
            <person name="Furutani Y."/>
            <person name="Kawaguchi K."/>
            <person name="Nakanishi T."/>
        </authorList>
    </citation>
    <scope>NUCLEOTIDE SEQUENCE [LARGE SCALE GENOMIC DNA]</scope>
</reference>
<proteinExistence type="predicted"/>
<name>A0A401GXC8_9APHY</name>
<evidence type="ECO:0000313" key="2">
    <source>
        <dbReference type="Proteomes" id="UP000287166"/>
    </source>
</evidence>
<dbReference type="AlphaFoldDB" id="A0A401GXC8"/>
<comment type="caution">
    <text evidence="1">The sequence shown here is derived from an EMBL/GenBank/DDBJ whole genome shotgun (WGS) entry which is preliminary data.</text>
</comment>
<organism evidence="1 2">
    <name type="scientific">Sparassis crispa</name>
    <dbReference type="NCBI Taxonomy" id="139825"/>
    <lineage>
        <taxon>Eukaryota</taxon>
        <taxon>Fungi</taxon>
        <taxon>Dikarya</taxon>
        <taxon>Basidiomycota</taxon>
        <taxon>Agaricomycotina</taxon>
        <taxon>Agaricomycetes</taxon>
        <taxon>Polyporales</taxon>
        <taxon>Sparassidaceae</taxon>
        <taxon>Sparassis</taxon>
    </lineage>
</organism>
<dbReference type="GeneID" id="38783760"/>
<dbReference type="EMBL" id="BFAD01000010">
    <property type="protein sequence ID" value="GBE86843.1"/>
    <property type="molecule type" value="Genomic_DNA"/>
</dbReference>
<keyword evidence="2" id="KW-1185">Reference proteome</keyword>
<gene>
    <name evidence="1" type="ORF">SCP_1000850</name>
</gene>
<dbReference type="InParanoid" id="A0A401GXC8"/>
<accession>A0A401GXC8</accession>
<dbReference type="Proteomes" id="UP000287166">
    <property type="component" value="Unassembled WGS sequence"/>
</dbReference>
<evidence type="ECO:0000313" key="1">
    <source>
        <dbReference type="EMBL" id="GBE86843.1"/>
    </source>
</evidence>
<protein>
    <submittedName>
        <fullName evidence="1">Uncharacterized protein</fullName>
    </submittedName>
</protein>
<dbReference type="RefSeq" id="XP_027617756.1">
    <property type="nucleotide sequence ID" value="XM_027761955.1"/>
</dbReference>
<sequence length="93" mass="10243">MTNENTTLNSGAPSDLLLLHLDSSCYSGVSPIANTLVHLCCDRAGVGLCVRRTYCKIDRVIHRFSGCEYRKRNTRPIVKIGLRKDVGGDPEGH</sequence>